<dbReference type="AlphaFoldDB" id="A0A0D3ESQ1"/>
<reference evidence="2" key="2">
    <citation type="submission" date="2015-03" db="UniProtKB">
        <authorList>
            <consortium name="EnsemblPlants"/>
        </authorList>
    </citation>
    <scope>IDENTIFICATION</scope>
</reference>
<protein>
    <submittedName>
        <fullName evidence="2">Uncharacterized protein</fullName>
    </submittedName>
</protein>
<dbReference type="Gramene" id="OBART01G27130.5">
    <property type="protein sequence ID" value="OBART01G27130.5"/>
    <property type="gene ID" value="OBART01G27130"/>
</dbReference>
<accession>A0A0D3ESQ1</accession>
<sequence>MRVAAARVYRVRKAPPISACNIARREVAGKWPPSSDDSSDRLFQQAFSTFQQTPSSSLWQASSDGEEKGQASVLPLATKTANTSL</sequence>
<keyword evidence="3" id="KW-1185">Reference proteome</keyword>
<evidence type="ECO:0000256" key="1">
    <source>
        <dbReference type="SAM" id="MobiDB-lite"/>
    </source>
</evidence>
<evidence type="ECO:0000313" key="2">
    <source>
        <dbReference type="EnsemblPlants" id="OBART01G27130.5"/>
    </source>
</evidence>
<reference evidence="2" key="1">
    <citation type="journal article" date="2009" name="Rice">
        <title>De Novo Next Generation Sequencing of Plant Genomes.</title>
        <authorList>
            <person name="Rounsley S."/>
            <person name="Marri P.R."/>
            <person name="Yu Y."/>
            <person name="He R."/>
            <person name="Sisneros N."/>
            <person name="Goicoechea J.L."/>
            <person name="Lee S.J."/>
            <person name="Angelova A."/>
            <person name="Kudrna D."/>
            <person name="Luo M."/>
            <person name="Affourtit J."/>
            <person name="Desany B."/>
            <person name="Knight J."/>
            <person name="Niazi F."/>
            <person name="Egholm M."/>
            <person name="Wing R.A."/>
        </authorList>
    </citation>
    <scope>NUCLEOTIDE SEQUENCE [LARGE SCALE GENOMIC DNA]</scope>
    <source>
        <strain evidence="2">cv. IRGC 105608</strain>
    </source>
</reference>
<name>A0A0D3ESQ1_9ORYZ</name>
<dbReference type="Proteomes" id="UP000026960">
    <property type="component" value="Chromosome 1"/>
</dbReference>
<dbReference type="EnsemblPlants" id="OBART01G27130.5">
    <property type="protein sequence ID" value="OBART01G27130.5"/>
    <property type="gene ID" value="OBART01G27130"/>
</dbReference>
<evidence type="ECO:0000313" key="3">
    <source>
        <dbReference type="Proteomes" id="UP000026960"/>
    </source>
</evidence>
<feature type="compositionally biased region" description="Polar residues" evidence="1">
    <location>
        <begin position="51"/>
        <end position="63"/>
    </location>
</feature>
<organism evidence="2">
    <name type="scientific">Oryza barthii</name>
    <dbReference type="NCBI Taxonomy" id="65489"/>
    <lineage>
        <taxon>Eukaryota</taxon>
        <taxon>Viridiplantae</taxon>
        <taxon>Streptophyta</taxon>
        <taxon>Embryophyta</taxon>
        <taxon>Tracheophyta</taxon>
        <taxon>Spermatophyta</taxon>
        <taxon>Magnoliopsida</taxon>
        <taxon>Liliopsida</taxon>
        <taxon>Poales</taxon>
        <taxon>Poaceae</taxon>
        <taxon>BOP clade</taxon>
        <taxon>Oryzoideae</taxon>
        <taxon>Oryzeae</taxon>
        <taxon>Oryzinae</taxon>
        <taxon>Oryza</taxon>
    </lineage>
</organism>
<feature type="region of interest" description="Disordered" evidence="1">
    <location>
        <begin position="51"/>
        <end position="85"/>
    </location>
</feature>
<proteinExistence type="predicted"/>
<dbReference type="HOGENOM" id="CLU_2516177_0_0_1"/>